<feature type="region of interest" description="Disordered" evidence="4">
    <location>
        <begin position="350"/>
        <end position="392"/>
    </location>
</feature>
<dbReference type="SUPFAM" id="SSF57667">
    <property type="entry name" value="beta-beta-alpha zinc fingers"/>
    <property type="match status" value="1"/>
</dbReference>
<dbReference type="PANTHER" id="PTHR13161">
    <property type="entry name" value="SPLICING FACTOR SUPPRESSOR OF WHITE APRICOT"/>
    <property type="match status" value="1"/>
</dbReference>
<dbReference type="GO" id="GO:0008380">
    <property type="term" value="P:RNA splicing"/>
    <property type="evidence" value="ECO:0007669"/>
    <property type="project" value="UniProtKB-KW"/>
</dbReference>
<feature type="domain" description="C2H2-type" evidence="5">
    <location>
        <begin position="104"/>
        <end position="131"/>
    </location>
</feature>
<feature type="compositionally biased region" description="Polar residues" evidence="4">
    <location>
        <begin position="492"/>
        <end position="502"/>
    </location>
</feature>
<dbReference type="PROSITE" id="PS50157">
    <property type="entry name" value="ZINC_FINGER_C2H2_2"/>
    <property type="match status" value="2"/>
</dbReference>
<feature type="compositionally biased region" description="Basic and acidic residues" evidence="4">
    <location>
        <begin position="583"/>
        <end position="597"/>
    </location>
</feature>
<reference evidence="6" key="1">
    <citation type="journal article" date="2008" name="Nature">
        <title>The amphioxus genome and the evolution of the chordate karyotype.</title>
        <authorList>
            <consortium name="US DOE Joint Genome Institute (JGI-PGF)"/>
            <person name="Putnam N.H."/>
            <person name="Butts T."/>
            <person name="Ferrier D.E.K."/>
            <person name="Furlong R.F."/>
            <person name="Hellsten U."/>
            <person name="Kawashima T."/>
            <person name="Robinson-Rechavi M."/>
            <person name="Shoguchi E."/>
            <person name="Terry A."/>
            <person name="Yu J.-K."/>
            <person name="Benito-Gutierrez E.L."/>
            <person name="Dubchak I."/>
            <person name="Garcia-Fernandez J."/>
            <person name="Gibson-Brown J.J."/>
            <person name="Grigoriev I.V."/>
            <person name="Horton A.C."/>
            <person name="de Jong P.J."/>
            <person name="Jurka J."/>
            <person name="Kapitonov V.V."/>
            <person name="Kohara Y."/>
            <person name="Kuroki Y."/>
            <person name="Lindquist E."/>
            <person name="Lucas S."/>
            <person name="Osoegawa K."/>
            <person name="Pennacchio L.A."/>
            <person name="Salamov A.A."/>
            <person name="Satou Y."/>
            <person name="Sauka-Spengler T."/>
            <person name="Schmutz J."/>
            <person name="Shin-I T."/>
            <person name="Toyoda A."/>
            <person name="Bronner-Fraser M."/>
            <person name="Fujiyama A."/>
            <person name="Holland L.Z."/>
            <person name="Holland P.W.H."/>
            <person name="Satoh N."/>
            <person name="Rokhsar D.S."/>
        </authorList>
    </citation>
    <scope>NUCLEOTIDE SEQUENCE [LARGE SCALE GENOMIC DNA]</scope>
    <source>
        <strain evidence="6">S238N-H82</strain>
        <tissue evidence="6">Testes</tissue>
    </source>
</reference>
<dbReference type="AlphaFoldDB" id="C3ZQA8"/>
<feature type="compositionally biased region" description="Polar residues" evidence="4">
    <location>
        <begin position="530"/>
        <end position="540"/>
    </location>
</feature>
<dbReference type="InterPro" id="IPR019147">
    <property type="entry name" value="SWAP_N_domain"/>
</dbReference>
<keyword evidence="3" id="KW-0862">Zinc</keyword>
<dbReference type="InterPro" id="IPR040397">
    <property type="entry name" value="SWAP"/>
</dbReference>
<feature type="compositionally biased region" description="Low complexity" evidence="4">
    <location>
        <begin position="564"/>
        <end position="577"/>
    </location>
</feature>
<dbReference type="EMBL" id="GG666661">
    <property type="protein sequence ID" value="EEN45164.1"/>
    <property type="molecule type" value="Genomic_DNA"/>
</dbReference>
<dbReference type="GO" id="GO:0006397">
    <property type="term" value="P:mRNA processing"/>
    <property type="evidence" value="ECO:0007669"/>
    <property type="project" value="UniProtKB-KW"/>
</dbReference>
<evidence type="ECO:0000313" key="6">
    <source>
        <dbReference type="EMBL" id="EEN45164.1"/>
    </source>
</evidence>
<dbReference type="Pfam" id="PF09750">
    <property type="entry name" value="DRY_EERY"/>
    <property type="match status" value="1"/>
</dbReference>
<evidence type="ECO:0000256" key="3">
    <source>
        <dbReference type="PROSITE-ProRule" id="PRU00042"/>
    </source>
</evidence>
<feature type="compositionally biased region" description="Low complexity" evidence="4">
    <location>
        <begin position="298"/>
        <end position="315"/>
    </location>
</feature>
<feature type="compositionally biased region" description="Basic and acidic residues" evidence="4">
    <location>
        <begin position="377"/>
        <end position="391"/>
    </location>
</feature>
<protein>
    <recommendedName>
        <fullName evidence="5">C2H2-type domain-containing protein</fullName>
    </recommendedName>
</protein>
<evidence type="ECO:0000256" key="1">
    <source>
        <dbReference type="ARBA" id="ARBA00022664"/>
    </source>
</evidence>
<evidence type="ECO:0000256" key="2">
    <source>
        <dbReference type="ARBA" id="ARBA00023187"/>
    </source>
</evidence>
<keyword evidence="2" id="KW-0508">mRNA splicing</keyword>
<dbReference type="InterPro" id="IPR013087">
    <property type="entry name" value="Znf_C2H2_type"/>
</dbReference>
<gene>
    <name evidence="6" type="ORF">BRAFLDRAFT_84953</name>
</gene>
<feature type="region of interest" description="Disordered" evidence="4">
    <location>
        <begin position="287"/>
        <end position="319"/>
    </location>
</feature>
<name>C3ZQA8_BRAFL</name>
<keyword evidence="3" id="KW-0479">Metal-binding</keyword>
<keyword evidence="1" id="KW-0507">mRNA processing</keyword>
<evidence type="ECO:0000259" key="5">
    <source>
        <dbReference type="PROSITE" id="PS50157"/>
    </source>
</evidence>
<evidence type="ECO:0000256" key="4">
    <source>
        <dbReference type="SAM" id="MobiDB-lite"/>
    </source>
</evidence>
<dbReference type="Gene3D" id="3.30.160.60">
    <property type="entry name" value="Classic Zinc Finger"/>
    <property type="match status" value="1"/>
</dbReference>
<feature type="compositionally biased region" description="Basic and acidic residues" evidence="4">
    <location>
        <begin position="466"/>
        <end position="481"/>
    </location>
</feature>
<dbReference type="InterPro" id="IPR036236">
    <property type="entry name" value="Znf_C2H2_sf"/>
</dbReference>
<dbReference type="eggNOG" id="KOG1721">
    <property type="taxonomic scope" value="Eukaryota"/>
</dbReference>
<dbReference type="eggNOG" id="KOG2548">
    <property type="taxonomic scope" value="Eukaryota"/>
</dbReference>
<feature type="compositionally biased region" description="Pro residues" evidence="4">
    <location>
        <begin position="357"/>
        <end position="371"/>
    </location>
</feature>
<proteinExistence type="predicted"/>
<dbReference type="InParanoid" id="C3ZQA8"/>
<dbReference type="SMART" id="SM00355">
    <property type="entry name" value="ZnF_C2H2"/>
    <property type="match status" value="2"/>
</dbReference>
<dbReference type="GO" id="GO:0008270">
    <property type="term" value="F:zinc ion binding"/>
    <property type="evidence" value="ECO:0007669"/>
    <property type="project" value="UniProtKB-KW"/>
</dbReference>
<dbReference type="PANTHER" id="PTHR13161:SF4">
    <property type="entry name" value="CLK4-ASSOCIATING SERINE_ARGININE RICH PROTEIN"/>
    <property type="match status" value="1"/>
</dbReference>
<accession>C3ZQA8</accession>
<feature type="region of interest" description="Disordered" evidence="4">
    <location>
        <begin position="439"/>
        <end position="615"/>
    </location>
</feature>
<feature type="domain" description="C2H2-type" evidence="5">
    <location>
        <begin position="77"/>
        <end position="104"/>
    </location>
</feature>
<feature type="compositionally biased region" description="Basic residues" evidence="4">
    <location>
        <begin position="441"/>
        <end position="459"/>
    </location>
</feature>
<sequence>PWSLTARTGSCPYKLKMESNSLFQPSTQVPKMVRSHLPHHLSPLLLSKKELTLPRKDFVYGRDFHDHLASHNKEKKHVCTVCGNRYARRSSLLQHRRLHDPDGPKCHTCENFFPTDARLKEHQVVHSGETQHTDKLKVRMWHEARRQEKKLRGMMVDYRKRAERRREYYEKIKMDPTQFLRVYGQHHKINLDPAVSFAAEGPGTMMPWQGDNENMVDRFDVRAHLDFIPEYKGENSDWKTSEEYKEEQKANYERYRTMVLKEVQGLTEEQVLQQIYIEETYGEIPKFGTTEEEKNNMSSDYGSSSSFGQDSSGGFRDTEVEFSGPVEAFGPMSIPDDEQSKKYLTYEELRKRNRDASPPPVSSSSPPPPSFQPTYRIGRDGSRESIEERQSDTQYVIVDPNELTKEQLQAYNKTGTQYGIPFGDFVNINLLSNNLCVPQGRKSRRERRAFREKRLRGRKISPPSYARRDSPTYQPYRRESSESSSRSRSRSPVNEGQVTFITSFGGEESPSRTQQASIGPHLPSAHPPQHGSSSLLTRNTDGGVAAPDRKAHQAHLPGHHPGQDPDLTPDLTPTTDTAQGRDGAPETRVGIRDRDLETDTGEEAPEKGHTNEGGGTKMCLGCTGAGLRAGRDLETKGGQRLMAVAGQDLGRHQGMVGIVGAGLILQYIENRKHEVEATIAQRATVKKGSLRQNLLCE</sequence>
<dbReference type="SMART" id="SM01141">
    <property type="entry name" value="DRY_EERY"/>
    <property type="match status" value="1"/>
</dbReference>
<feature type="non-terminal residue" evidence="6">
    <location>
        <position position="1"/>
    </location>
</feature>
<organism>
    <name type="scientific">Branchiostoma floridae</name>
    <name type="common">Florida lancelet</name>
    <name type="synonym">Amphioxus</name>
    <dbReference type="NCBI Taxonomy" id="7739"/>
    <lineage>
        <taxon>Eukaryota</taxon>
        <taxon>Metazoa</taxon>
        <taxon>Chordata</taxon>
        <taxon>Cephalochordata</taxon>
        <taxon>Leptocardii</taxon>
        <taxon>Amphioxiformes</taxon>
        <taxon>Branchiostomatidae</taxon>
        <taxon>Branchiostoma</taxon>
    </lineage>
</organism>
<dbReference type="PROSITE" id="PS00028">
    <property type="entry name" value="ZINC_FINGER_C2H2_1"/>
    <property type="match status" value="2"/>
</dbReference>
<keyword evidence="3" id="KW-0863">Zinc-finger</keyword>